<evidence type="ECO:0000313" key="1">
    <source>
        <dbReference type="Proteomes" id="UP000095283"/>
    </source>
</evidence>
<dbReference type="WBParaSite" id="Hba_02549">
    <property type="protein sequence ID" value="Hba_02549"/>
    <property type="gene ID" value="Hba_02549"/>
</dbReference>
<evidence type="ECO:0000313" key="2">
    <source>
        <dbReference type="WBParaSite" id="Hba_02549"/>
    </source>
</evidence>
<proteinExistence type="predicted"/>
<sequence>MLLEICYDVQDITLACLVIWPDVTIYQRSVDNISSRERVPVG</sequence>
<dbReference type="Proteomes" id="UP000095283">
    <property type="component" value="Unplaced"/>
</dbReference>
<name>A0A1I7WCT5_HETBA</name>
<keyword evidence="1" id="KW-1185">Reference proteome</keyword>
<dbReference type="AlphaFoldDB" id="A0A1I7WCT5"/>
<protein>
    <submittedName>
        <fullName evidence="2">Uncharacterized protein</fullName>
    </submittedName>
</protein>
<accession>A0A1I7WCT5</accession>
<organism evidence="1 2">
    <name type="scientific">Heterorhabditis bacteriophora</name>
    <name type="common">Entomopathogenic nematode worm</name>
    <dbReference type="NCBI Taxonomy" id="37862"/>
    <lineage>
        <taxon>Eukaryota</taxon>
        <taxon>Metazoa</taxon>
        <taxon>Ecdysozoa</taxon>
        <taxon>Nematoda</taxon>
        <taxon>Chromadorea</taxon>
        <taxon>Rhabditida</taxon>
        <taxon>Rhabditina</taxon>
        <taxon>Rhabditomorpha</taxon>
        <taxon>Strongyloidea</taxon>
        <taxon>Heterorhabditidae</taxon>
        <taxon>Heterorhabditis</taxon>
    </lineage>
</organism>
<reference evidence="2" key="1">
    <citation type="submission" date="2016-11" db="UniProtKB">
        <authorList>
            <consortium name="WormBaseParasite"/>
        </authorList>
    </citation>
    <scope>IDENTIFICATION</scope>
</reference>